<comment type="similarity">
    <text evidence="1">Belongs to the sulfatase family.</text>
</comment>
<dbReference type="InterPro" id="IPR017850">
    <property type="entry name" value="Alkaline_phosphatase_core_sf"/>
</dbReference>
<comment type="caution">
    <text evidence="4">The sequence shown here is derived from an EMBL/GenBank/DDBJ whole genome shotgun (WGS) entry which is preliminary data.</text>
</comment>
<evidence type="ECO:0000313" key="4">
    <source>
        <dbReference type="EMBL" id="ROQ21716.1"/>
    </source>
</evidence>
<protein>
    <submittedName>
        <fullName evidence="4">Arylsulfatase A-like enzyme</fullName>
    </submittedName>
</protein>
<keyword evidence="2" id="KW-0378">Hydrolase</keyword>
<dbReference type="PROSITE" id="PS51257">
    <property type="entry name" value="PROKAR_LIPOPROTEIN"/>
    <property type="match status" value="1"/>
</dbReference>
<evidence type="ECO:0000259" key="3">
    <source>
        <dbReference type="Pfam" id="PF00884"/>
    </source>
</evidence>
<dbReference type="EMBL" id="RJUK01000001">
    <property type="protein sequence ID" value="ROQ21716.1"/>
    <property type="molecule type" value="Genomic_DNA"/>
</dbReference>
<sequence>MMSVNKIFLISMSLLVISGCGKNQTSSGPISDVASSSYNESKPNVVLIYADDLGYGDLSSYGATAVKTPHVDKLADEGIRFTDAHSPAATCTPSRFSMLTGQYAFRAEAEIIPGDAPLVIDPEEPTLADMFKRAGYNTAVIGKWHLGLGSGNIDWNDYVSPGPAELGFDYSFLIPATGDRVPTAYLENQRIYNLDPEDPITVSYKEKIGDRPVGRERPDLLKQQADDQHSDSIVNGISRIGYMKGGKSAEYRDEEFAKDFAKKSEDFIEKNKSEPFFLFLPTNNIHVPRVPNEQFVGATDMGPRGDHIVELDWFVGEIVSQLERHNLLDNTLILFSSDNGPVLDDGYEDFAVEMLGNHKPSGPFSGGKYSILEAGTRVPMIAYYPKKIQPGVSDALFSHIDFYASLASLIGVELNGKEAKDSENILPALMDANEDGRTYMLEEAYTLALRRGDWKYIEPFTGTLPDWMKNKAVDAGLKGHPQLFNLSEDPEEKVNLAERHPKILKELQSKLDEIKSTQ</sequence>
<accession>A0A3N1PAK1</accession>
<organism evidence="4 5">
    <name type="scientific">Marinimicrobium koreense</name>
    <dbReference type="NCBI Taxonomy" id="306545"/>
    <lineage>
        <taxon>Bacteria</taxon>
        <taxon>Pseudomonadati</taxon>
        <taxon>Pseudomonadota</taxon>
        <taxon>Gammaproteobacteria</taxon>
        <taxon>Cellvibrionales</taxon>
        <taxon>Cellvibrionaceae</taxon>
        <taxon>Marinimicrobium</taxon>
    </lineage>
</organism>
<dbReference type="Proteomes" id="UP000273643">
    <property type="component" value="Unassembled WGS sequence"/>
</dbReference>
<dbReference type="PROSITE" id="PS00523">
    <property type="entry name" value="SULFATASE_1"/>
    <property type="match status" value="1"/>
</dbReference>
<dbReference type="CDD" id="cd16143">
    <property type="entry name" value="ARS_like"/>
    <property type="match status" value="1"/>
</dbReference>
<dbReference type="Gene3D" id="3.40.720.10">
    <property type="entry name" value="Alkaline Phosphatase, subunit A"/>
    <property type="match status" value="1"/>
</dbReference>
<proteinExistence type="inferred from homology"/>
<gene>
    <name evidence="4" type="ORF">EDC38_2343</name>
</gene>
<evidence type="ECO:0000313" key="5">
    <source>
        <dbReference type="Proteomes" id="UP000273643"/>
    </source>
</evidence>
<dbReference type="Gene3D" id="3.30.1120.10">
    <property type="match status" value="1"/>
</dbReference>
<reference evidence="4 5" key="1">
    <citation type="submission" date="2018-11" db="EMBL/GenBank/DDBJ databases">
        <title>Genomic Encyclopedia of Type Strains, Phase IV (KMG-IV): sequencing the most valuable type-strain genomes for metagenomic binning, comparative biology and taxonomic classification.</title>
        <authorList>
            <person name="Goeker M."/>
        </authorList>
    </citation>
    <scope>NUCLEOTIDE SEQUENCE [LARGE SCALE GENOMIC DNA]</scope>
    <source>
        <strain evidence="4 5">DSM 16974</strain>
    </source>
</reference>
<evidence type="ECO:0000256" key="1">
    <source>
        <dbReference type="ARBA" id="ARBA00008779"/>
    </source>
</evidence>
<dbReference type="RefSeq" id="WP_211331083.1">
    <property type="nucleotide sequence ID" value="NZ_RJUK01000001.1"/>
</dbReference>
<keyword evidence="5" id="KW-1185">Reference proteome</keyword>
<dbReference type="PANTHER" id="PTHR43751:SF6">
    <property type="entry name" value="N-ACETYLGALACTOSAMINE-6-O-SULFATASE"/>
    <property type="match status" value="1"/>
</dbReference>
<dbReference type="PANTHER" id="PTHR43751">
    <property type="entry name" value="SULFATASE"/>
    <property type="match status" value="1"/>
</dbReference>
<dbReference type="InterPro" id="IPR024607">
    <property type="entry name" value="Sulfatase_CS"/>
</dbReference>
<dbReference type="PROSITE" id="PS00149">
    <property type="entry name" value="SULFATASE_2"/>
    <property type="match status" value="1"/>
</dbReference>
<dbReference type="InterPro" id="IPR052701">
    <property type="entry name" value="GAG_Ulvan_Degrading_Sulfatases"/>
</dbReference>
<name>A0A3N1PAK1_9GAMM</name>
<dbReference type="InterPro" id="IPR000917">
    <property type="entry name" value="Sulfatase_N"/>
</dbReference>
<dbReference type="Pfam" id="PF00884">
    <property type="entry name" value="Sulfatase"/>
    <property type="match status" value="1"/>
</dbReference>
<dbReference type="SUPFAM" id="SSF53649">
    <property type="entry name" value="Alkaline phosphatase-like"/>
    <property type="match status" value="1"/>
</dbReference>
<feature type="domain" description="Sulfatase N-terminal" evidence="3">
    <location>
        <begin position="43"/>
        <end position="412"/>
    </location>
</feature>
<dbReference type="GO" id="GO:0016787">
    <property type="term" value="F:hydrolase activity"/>
    <property type="evidence" value="ECO:0007669"/>
    <property type="project" value="UniProtKB-KW"/>
</dbReference>
<evidence type="ECO:0000256" key="2">
    <source>
        <dbReference type="ARBA" id="ARBA00022801"/>
    </source>
</evidence>
<dbReference type="AlphaFoldDB" id="A0A3N1PAK1"/>